<evidence type="ECO:0000256" key="1">
    <source>
        <dbReference type="SAM" id="MobiDB-lite"/>
    </source>
</evidence>
<feature type="compositionally biased region" description="Acidic residues" evidence="1">
    <location>
        <begin position="107"/>
        <end position="116"/>
    </location>
</feature>
<name>A0A3S5C529_9PLAT</name>
<evidence type="ECO:0000313" key="2">
    <source>
        <dbReference type="EMBL" id="VEL35925.1"/>
    </source>
</evidence>
<feature type="compositionally biased region" description="Acidic residues" evidence="1">
    <location>
        <begin position="129"/>
        <end position="145"/>
    </location>
</feature>
<comment type="caution">
    <text evidence="2">The sequence shown here is derived from an EMBL/GenBank/DDBJ whole genome shotgun (WGS) entry which is preliminary data.</text>
</comment>
<dbReference type="AlphaFoldDB" id="A0A3S5C529"/>
<accession>A0A3S5C529</accession>
<feature type="region of interest" description="Disordered" evidence="1">
    <location>
        <begin position="99"/>
        <end position="168"/>
    </location>
</feature>
<dbReference type="EMBL" id="CAAALY010251012">
    <property type="protein sequence ID" value="VEL35925.1"/>
    <property type="molecule type" value="Genomic_DNA"/>
</dbReference>
<feature type="compositionally biased region" description="Polar residues" evidence="1">
    <location>
        <begin position="71"/>
        <end position="86"/>
    </location>
</feature>
<gene>
    <name evidence="2" type="ORF">PXEA_LOCUS29365</name>
</gene>
<keyword evidence="3" id="KW-1185">Reference proteome</keyword>
<reference evidence="2" key="1">
    <citation type="submission" date="2018-11" db="EMBL/GenBank/DDBJ databases">
        <authorList>
            <consortium name="Pathogen Informatics"/>
        </authorList>
    </citation>
    <scope>NUCLEOTIDE SEQUENCE</scope>
</reference>
<sequence>QTDIRQHQQNFRQQKYQPDSKTCRVSRSCSEEKYSQVACLAQSVGIIRWPREISTSMADFPQPDSSDTRDSALSSISVTGPTSCSPSCHTMWLRSKASSGSYKGAECDDDYEEDEEAIKGRDEEYGESKEEEYEEEDDEDEEDEESEKRKDNDADEDEDEKEKECREEVKKAFNDGHLVAERPRKHACSLLTAMLPMRRRKDHPSRSKAMSDGSVDCEHRPADIQNNKSTVGYDQCLGQDYNITHAAILCISSQENDVSFNQQHSPSIRVCPESSLGAVDMPMKHEDESKLADL</sequence>
<feature type="compositionally biased region" description="Basic and acidic residues" evidence="1">
    <location>
        <begin position="117"/>
        <end position="128"/>
    </location>
</feature>
<protein>
    <submittedName>
        <fullName evidence="2">Uncharacterized protein</fullName>
    </submittedName>
</protein>
<feature type="region of interest" description="Disordered" evidence="1">
    <location>
        <begin position="56"/>
        <end position="86"/>
    </location>
</feature>
<feature type="region of interest" description="Disordered" evidence="1">
    <location>
        <begin position="198"/>
        <end position="221"/>
    </location>
</feature>
<feature type="non-terminal residue" evidence="2">
    <location>
        <position position="1"/>
    </location>
</feature>
<organism evidence="2 3">
    <name type="scientific">Protopolystoma xenopodis</name>
    <dbReference type="NCBI Taxonomy" id="117903"/>
    <lineage>
        <taxon>Eukaryota</taxon>
        <taxon>Metazoa</taxon>
        <taxon>Spiralia</taxon>
        <taxon>Lophotrochozoa</taxon>
        <taxon>Platyhelminthes</taxon>
        <taxon>Monogenea</taxon>
        <taxon>Polyopisthocotylea</taxon>
        <taxon>Polystomatidea</taxon>
        <taxon>Polystomatidae</taxon>
        <taxon>Protopolystoma</taxon>
    </lineage>
</organism>
<evidence type="ECO:0000313" key="3">
    <source>
        <dbReference type="Proteomes" id="UP000784294"/>
    </source>
</evidence>
<dbReference type="Proteomes" id="UP000784294">
    <property type="component" value="Unassembled WGS sequence"/>
</dbReference>
<proteinExistence type="predicted"/>